<feature type="compositionally biased region" description="Basic and acidic residues" evidence="1">
    <location>
        <begin position="43"/>
        <end position="52"/>
    </location>
</feature>
<evidence type="ECO:0000313" key="3">
    <source>
        <dbReference type="EMBL" id="MCN9243494.1"/>
    </source>
</evidence>
<feature type="region of interest" description="Disordered" evidence="1">
    <location>
        <begin position="29"/>
        <end position="52"/>
    </location>
</feature>
<organism evidence="3 4">
    <name type="scientific">Streptomyces macrolidinus</name>
    <dbReference type="NCBI Taxonomy" id="2952607"/>
    <lineage>
        <taxon>Bacteria</taxon>
        <taxon>Bacillati</taxon>
        <taxon>Actinomycetota</taxon>
        <taxon>Actinomycetes</taxon>
        <taxon>Kitasatosporales</taxon>
        <taxon>Streptomycetaceae</taxon>
        <taxon>Streptomyces</taxon>
    </lineage>
</organism>
<evidence type="ECO:0000256" key="1">
    <source>
        <dbReference type="SAM" id="MobiDB-lite"/>
    </source>
</evidence>
<keyword evidence="2" id="KW-0732">Signal</keyword>
<dbReference type="RefSeq" id="WP_252426894.1">
    <property type="nucleotide sequence ID" value="NZ_JAMWMR010000022.1"/>
</dbReference>
<dbReference type="EMBL" id="JAMWMR010000022">
    <property type="protein sequence ID" value="MCN9243494.1"/>
    <property type="molecule type" value="Genomic_DNA"/>
</dbReference>
<sequence>MSVTRKAVRLIAACVASGALVGAAAMPAMASSPDNGRSYTQSRHAEGYDHDGHRGHYGDWGRDRHHHGGYGHRRWDWGHSRHHGGYGHHHGHHRGHGRFGGYFGHFGHR</sequence>
<evidence type="ECO:0000313" key="4">
    <source>
        <dbReference type="Proteomes" id="UP001523219"/>
    </source>
</evidence>
<proteinExistence type="predicted"/>
<accession>A0ABT0ZIT2</accession>
<reference evidence="3 4" key="1">
    <citation type="submission" date="2022-05" db="EMBL/GenBank/DDBJ databases">
        <title>Streptomyces sp. nov. RY43-2 isolated from soil of a peat swamp forest.</title>
        <authorList>
            <person name="Kanchanasin P."/>
            <person name="Tanasupawat S."/>
            <person name="Phongsopitanun W."/>
        </authorList>
    </citation>
    <scope>NUCLEOTIDE SEQUENCE [LARGE SCALE GENOMIC DNA]</scope>
    <source>
        <strain evidence="3 4">RY43-2</strain>
    </source>
</reference>
<protein>
    <submittedName>
        <fullName evidence="3">Uncharacterized protein</fullName>
    </submittedName>
</protein>
<evidence type="ECO:0000256" key="2">
    <source>
        <dbReference type="SAM" id="SignalP"/>
    </source>
</evidence>
<keyword evidence="4" id="KW-1185">Reference proteome</keyword>
<comment type="caution">
    <text evidence="3">The sequence shown here is derived from an EMBL/GenBank/DDBJ whole genome shotgun (WGS) entry which is preliminary data.</text>
</comment>
<name>A0ABT0ZIT2_9ACTN</name>
<gene>
    <name evidence="3" type="ORF">NGF19_22350</name>
</gene>
<feature type="chain" id="PRO_5047450445" evidence="2">
    <location>
        <begin position="31"/>
        <end position="109"/>
    </location>
</feature>
<dbReference type="Proteomes" id="UP001523219">
    <property type="component" value="Unassembled WGS sequence"/>
</dbReference>
<feature type="signal peptide" evidence="2">
    <location>
        <begin position="1"/>
        <end position="30"/>
    </location>
</feature>